<dbReference type="Pfam" id="PF03781">
    <property type="entry name" value="FGE-sulfatase"/>
    <property type="match status" value="1"/>
</dbReference>
<dbReference type="EMBL" id="UINC01119565">
    <property type="protein sequence ID" value="SVC93479.1"/>
    <property type="molecule type" value="Genomic_DNA"/>
</dbReference>
<dbReference type="InterPro" id="IPR051043">
    <property type="entry name" value="Sulfatase_Mod_Factor_Kinase"/>
</dbReference>
<dbReference type="Gene3D" id="3.90.1580.10">
    <property type="entry name" value="paralog of FGE (formylglycine-generating enzyme)"/>
    <property type="match status" value="1"/>
</dbReference>
<dbReference type="PANTHER" id="PTHR23150">
    <property type="entry name" value="SULFATASE MODIFYING FACTOR 1, 2"/>
    <property type="match status" value="1"/>
</dbReference>
<reference evidence="2" key="1">
    <citation type="submission" date="2018-05" db="EMBL/GenBank/DDBJ databases">
        <authorList>
            <person name="Lanie J.A."/>
            <person name="Ng W.-L."/>
            <person name="Kazmierczak K.M."/>
            <person name="Andrzejewski T.M."/>
            <person name="Davidsen T.M."/>
            <person name="Wayne K.J."/>
            <person name="Tettelin H."/>
            <person name="Glass J.I."/>
            <person name="Rusch D."/>
            <person name="Podicherti R."/>
            <person name="Tsui H.-C.T."/>
            <person name="Winkler M.E."/>
        </authorList>
    </citation>
    <scope>NUCLEOTIDE SEQUENCE</scope>
</reference>
<feature type="non-terminal residue" evidence="2">
    <location>
        <position position="1"/>
    </location>
</feature>
<dbReference type="SUPFAM" id="SSF56436">
    <property type="entry name" value="C-type lectin-like"/>
    <property type="match status" value="1"/>
</dbReference>
<evidence type="ECO:0000313" key="2">
    <source>
        <dbReference type="EMBL" id="SVC93479.1"/>
    </source>
</evidence>
<dbReference type="InterPro" id="IPR005532">
    <property type="entry name" value="SUMF_dom"/>
</dbReference>
<feature type="domain" description="Sulfatase-modifying factor enzyme-like" evidence="1">
    <location>
        <begin position="37"/>
        <end position="245"/>
    </location>
</feature>
<accession>A0A382R6Y2</accession>
<organism evidence="2">
    <name type="scientific">marine metagenome</name>
    <dbReference type="NCBI Taxonomy" id="408172"/>
    <lineage>
        <taxon>unclassified sequences</taxon>
        <taxon>metagenomes</taxon>
        <taxon>ecological metagenomes</taxon>
    </lineage>
</organism>
<evidence type="ECO:0000259" key="1">
    <source>
        <dbReference type="Pfam" id="PF03781"/>
    </source>
</evidence>
<proteinExistence type="predicted"/>
<dbReference type="InterPro" id="IPR016187">
    <property type="entry name" value="CTDL_fold"/>
</dbReference>
<sequence>DKDGKIIGRYVNGEYIEKISKTTPLFLVTGYSKEPIKNMVFVEGGTFQMGSNSGDSDEIPMHTVTVSSFYMDKTEVTQAEYRRVMGKNPARFSGCDDCPVEKVSWHNANEYAKKVGKRLPTEAEWEYAARGGNKSKGYRFSGSNDIDAVGWYGSNSRGKTHPVAEKQPNELGLYDMSGNVWEWCSDWHSYYSSSPQTDPQGSNSEEFRVLHGGSWDSNAYVCRVALRYWYNPFNRYYYCRGFRLVLSQDF</sequence>
<dbReference type="AlphaFoldDB" id="A0A382R6Y2"/>
<dbReference type="InterPro" id="IPR042095">
    <property type="entry name" value="SUMF_sf"/>
</dbReference>
<dbReference type="PANTHER" id="PTHR23150:SF19">
    <property type="entry name" value="FORMYLGLYCINE-GENERATING ENZYME"/>
    <property type="match status" value="1"/>
</dbReference>
<name>A0A382R6Y2_9ZZZZ</name>
<gene>
    <name evidence="2" type="ORF">METZ01_LOCUS346333</name>
</gene>
<protein>
    <recommendedName>
        <fullName evidence="1">Sulfatase-modifying factor enzyme-like domain-containing protein</fullName>
    </recommendedName>
</protein>
<dbReference type="GO" id="GO:0120147">
    <property type="term" value="F:formylglycine-generating oxidase activity"/>
    <property type="evidence" value="ECO:0007669"/>
    <property type="project" value="TreeGrafter"/>
</dbReference>